<comment type="caution">
    <text evidence="1">The sequence shown here is derived from an EMBL/GenBank/DDBJ whole genome shotgun (WGS) entry which is preliminary data.</text>
</comment>
<dbReference type="RefSeq" id="WP_168036448.1">
    <property type="nucleotide sequence ID" value="NZ_JAATJH010000002.1"/>
</dbReference>
<keyword evidence="2" id="KW-1185">Reference proteome</keyword>
<dbReference type="Proteomes" id="UP000770785">
    <property type="component" value="Unassembled WGS sequence"/>
</dbReference>
<protein>
    <recommendedName>
        <fullName evidence="3">Lipoprotein</fullName>
    </recommendedName>
</protein>
<name>A0ABX0X8Z9_9BACT</name>
<evidence type="ECO:0000313" key="2">
    <source>
        <dbReference type="Proteomes" id="UP000770785"/>
    </source>
</evidence>
<dbReference type="EMBL" id="JAATJH010000002">
    <property type="protein sequence ID" value="NJC25657.1"/>
    <property type="molecule type" value="Genomic_DNA"/>
</dbReference>
<organism evidence="1 2">
    <name type="scientific">Neolewinella antarctica</name>
    <dbReference type="NCBI Taxonomy" id="442734"/>
    <lineage>
        <taxon>Bacteria</taxon>
        <taxon>Pseudomonadati</taxon>
        <taxon>Bacteroidota</taxon>
        <taxon>Saprospiria</taxon>
        <taxon>Saprospirales</taxon>
        <taxon>Lewinellaceae</taxon>
        <taxon>Neolewinella</taxon>
    </lineage>
</organism>
<evidence type="ECO:0008006" key="3">
    <source>
        <dbReference type="Google" id="ProtNLM"/>
    </source>
</evidence>
<sequence>MTITLFSCGGSGETVAQSGTFSGSSDLKLNEKGRITSAVILTLADGPFAGTYELGNEVTKGSVRFSATSTEHVEKHPKFAGTSALSTIGMRTEDGSFGIGHVNRVFTGEPQTGHLPSMTWKDKNAAEARCGTMLLKIPGSEDIRHIYVDFLDCSGIDISGFGDEWKASKYSANRTRPVAGKFSERVQIEDINSTKDTKDVHETTMTFEFVGGQNVEL</sequence>
<reference evidence="1 2" key="1">
    <citation type="submission" date="2020-03" db="EMBL/GenBank/DDBJ databases">
        <title>Genomic Encyclopedia of Type Strains, Phase IV (KMG-IV): sequencing the most valuable type-strain genomes for metagenomic binning, comparative biology and taxonomic classification.</title>
        <authorList>
            <person name="Goeker M."/>
        </authorList>
    </citation>
    <scope>NUCLEOTIDE SEQUENCE [LARGE SCALE GENOMIC DNA]</scope>
    <source>
        <strain evidence="1 2">DSM 105096</strain>
    </source>
</reference>
<gene>
    <name evidence="1" type="ORF">GGR27_001156</name>
</gene>
<accession>A0ABX0X8Z9</accession>
<proteinExistence type="predicted"/>
<evidence type="ECO:0000313" key="1">
    <source>
        <dbReference type="EMBL" id="NJC25657.1"/>
    </source>
</evidence>